<dbReference type="RefSeq" id="WP_136411006.1">
    <property type="nucleotide sequence ID" value="NZ_CP039393.1"/>
</dbReference>
<reference evidence="1 2" key="1">
    <citation type="submission" date="2019-02" db="EMBL/GenBank/DDBJ databases">
        <title>Isolation and identification of novel species under the genus Muribaculum.</title>
        <authorList>
            <person name="Miyake S."/>
            <person name="Ding Y."/>
            <person name="Low A."/>
            <person name="Soh M."/>
            <person name="Seedorf H."/>
        </authorList>
    </citation>
    <scope>NUCLEOTIDE SEQUENCE [LARGE SCALE GENOMIC DNA]</scope>
    <source>
        <strain evidence="1 2">TLL-A4</strain>
    </source>
</reference>
<keyword evidence="2" id="KW-1185">Reference proteome</keyword>
<proteinExistence type="predicted"/>
<dbReference type="Proteomes" id="UP000297031">
    <property type="component" value="Chromosome"/>
</dbReference>
<sequence length="151" mass="16383">MKTTSSTITLRLSYDEIAKEIHAASALRSYFSRIDEQLPPMLLSNHDKALAPVIADACALIALRLADNLADVTLDNEEYAEFVVMPRNISAATALRRALEHAVAAYALHLCFAGVDNTLAADGYRVESDAHIDGVKSSLLRISGTPRVTGW</sequence>
<gene>
    <name evidence="1" type="ORF">E7746_12390</name>
</gene>
<protein>
    <submittedName>
        <fullName evidence="1">Uncharacterized protein</fullName>
    </submittedName>
</protein>
<dbReference type="KEGG" id="mgod:E7746_12390"/>
<accession>A0A4P7VQP8</accession>
<dbReference type="AlphaFoldDB" id="A0A4P7VQP8"/>
<dbReference type="EMBL" id="CP039393">
    <property type="protein sequence ID" value="QCD36621.1"/>
    <property type="molecule type" value="Genomic_DNA"/>
</dbReference>
<evidence type="ECO:0000313" key="1">
    <source>
        <dbReference type="EMBL" id="QCD36621.1"/>
    </source>
</evidence>
<organism evidence="1 2">
    <name type="scientific">Muribaculum gordoncarteri</name>
    <dbReference type="NCBI Taxonomy" id="2530390"/>
    <lineage>
        <taxon>Bacteria</taxon>
        <taxon>Pseudomonadati</taxon>
        <taxon>Bacteroidota</taxon>
        <taxon>Bacteroidia</taxon>
        <taxon>Bacteroidales</taxon>
        <taxon>Muribaculaceae</taxon>
        <taxon>Muribaculum</taxon>
    </lineage>
</organism>
<name>A0A4P7VQP8_9BACT</name>
<evidence type="ECO:0000313" key="2">
    <source>
        <dbReference type="Proteomes" id="UP000297031"/>
    </source>
</evidence>